<protein>
    <submittedName>
        <fullName evidence="7">4Fe-4S dicluster domain-containing protein</fullName>
    </submittedName>
</protein>
<evidence type="ECO:0000259" key="6">
    <source>
        <dbReference type="PROSITE" id="PS51379"/>
    </source>
</evidence>
<dbReference type="Pfam" id="PF13183">
    <property type="entry name" value="Fer4_8"/>
    <property type="match status" value="1"/>
</dbReference>
<gene>
    <name evidence="7" type="ORF">HY768_01350</name>
</gene>
<dbReference type="PROSITE" id="PS51379">
    <property type="entry name" value="4FE4S_FER_2"/>
    <property type="match status" value="1"/>
</dbReference>
<accession>A0A933MJE0</accession>
<evidence type="ECO:0000256" key="5">
    <source>
        <dbReference type="ARBA" id="ARBA00023014"/>
    </source>
</evidence>
<evidence type="ECO:0000256" key="4">
    <source>
        <dbReference type="ARBA" id="ARBA00023004"/>
    </source>
</evidence>
<dbReference type="GO" id="GO:0046872">
    <property type="term" value="F:metal ion binding"/>
    <property type="evidence" value="ECO:0007669"/>
    <property type="project" value="UniProtKB-KW"/>
</dbReference>
<evidence type="ECO:0000256" key="2">
    <source>
        <dbReference type="ARBA" id="ARBA00022723"/>
    </source>
</evidence>
<dbReference type="InterPro" id="IPR017900">
    <property type="entry name" value="4Fe4S_Fe_S_CS"/>
</dbReference>
<dbReference type="GO" id="GO:0005886">
    <property type="term" value="C:plasma membrane"/>
    <property type="evidence" value="ECO:0007669"/>
    <property type="project" value="TreeGrafter"/>
</dbReference>
<feature type="domain" description="4Fe-4S ferredoxin-type" evidence="6">
    <location>
        <begin position="33"/>
        <end position="64"/>
    </location>
</feature>
<dbReference type="InterPro" id="IPR009051">
    <property type="entry name" value="Helical_ferredxn"/>
</dbReference>
<dbReference type="PANTHER" id="PTHR43255">
    <property type="entry name" value="IRON-SULFUR-BINDING OXIDOREDUCTASE FADF-RELATED-RELATED"/>
    <property type="match status" value="1"/>
</dbReference>
<name>A0A933MJE0_UNCT6</name>
<dbReference type="PANTHER" id="PTHR43255:SF1">
    <property type="entry name" value="IRON-SULFUR-BINDING OXIDOREDUCTASE FADF-RELATED"/>
    <property type="match status" value="1"/>
</dbReference>
<dbReference type="Proteomes" id="UP000736328">
    <property type="component" value="Unassembled WGS sequence"/>
</dbReference>
<dbReference type="InterPro" id="IPR051460">
    <property type="entry name" value="HdrC_iron-sulfur_subunit"/>
</dbReference>
<keyword evidence="3" id="KW-0560">Oxidoreductase</keyword>
<evidence type="ECO:0000256" key="3">
    <source>
        <dbReference type="ARBA" id="ARBA00023002"/>
    </source>
</evidence>
<dbReference type="PROSITE" id="PS00198">
    <property type="entry name" value="4FE4S_FER_1"/>
    <property type="match status" value="1"/>
</dbReference>
<evidence type="ECO:0000313" key="7">
    <source>
        <dbReference type="EMBL" id="MBI4725868.1"/>
    </source>
</evidence>
<sequence length="149" mass="16479">MSNLPLNYRAVEAGDPIAPSRAEIGNELFAKIEELSGQKVFRCMQCGSCSAGCPMHDRMDIAPNQIWKLLQMGEYEAVKNSSSIWACFSCFTCGLRCPKGIDLAKVMEALRLLLLRKRQDRVAGNTIPAETLKKVPQIALMSCLRKQSG</sequence>
<reference evidence="7" key="1">
    <citation type="submission" date="2020-07" db="EMBL/GenBank/DDBJ databases">
        <title>Huge and variable diversity of episymbiotic CPR bacteria and DPANN archaea in groundwater ecosystems.</title>
        <authorList>
            <person name="He C.Y."/>
            <person name="Keren R."/>
            <person name="Whittaker M."/>
            <person name="Farag I.F."/>
            <person name="Doudna J."/>
            <person name="Cate J.H.D."/>
            <person name="Banfield J.F."/>
        </authorList>
    </citation>
    <scope>NUCLEOTIDE SEQUENCE</scope>
    <source>
        <strain evidence="7">NC_groundwater_1520_Pr4_B-0.1um_53_5</strain>
    </source>
</reference>
<keyword evidence="5" id="KW-0411">Iron-sulfur</keyword>
<dbReference type="EMBL" id="JACQXR010000013">
    <property type="protein sequence ID" value="MBI4725868.1"/>
    <property type="molecule type" value="Genomic_DNA"/>
</dbReference>
<dbReference type="SUPFAM" id="SSF46548">
    <property type="entry name" value="alpha-helical ferredoxin"/>
    <property type="match status" value="1"/>
</dbReference>
<dbReference type="AlphaFoldDB" id="A0A933MJE0"/>
<dbReference type="GO" id="GO:0016491">
    <property type="term" value="F:oxidoreductase activity"/>
    <property type="evidence" value="ECO:0007669"/>
    <property type="project" value="UniProtKB-KW"/>
</dbReference>
<organism evidence="7 8">
    <name type="scientific">candidate division TA06 bacterium</name>
    <dbReference type="NCBI Taxonomy" id="2250710"/>
    <lineage>
        <taxon>Bacteria</taxon>
        <taxon>Bacteria division TA06</taxon>
    </lineage>
</organism>
<evidence type="ECO:0000313" key="8">
    <source>
        <dbReference type="Proteomes" id="UP000736328"/>
    </source>
</evidence>
<evidence type="ECO:0000256" key="1">
    <source>
        <dbReference type="ARBA" id="ARBA00022485"/>
    </source>
</evidence>
<comment type="caution">
    <text evidence="7">The sequence shown here is derived from an EMBL/GenBank/DDBJ whole genome shotgun (WGS) entry which is preliminary data.</text>
</comment>
<proteinExistence type="predicted"/>
<dbReference type="Gene3D" id="1.10.1060.10">
    <property type="entry name" value="Alpha-helical ferredoxin"/>
    <property type="match status" value="1"/>
</dbReference>
<keyword evidence="2" id="KW-0479">Metal-binding</keyword>
<keyword evidence="4" id="KW-0408">Iron</keyword>
<keyword evidence="1" id="KW-0004">4Fe-4S</keyword>
<dbReference type="GO" id="GO:0051539">
    <property type="term" value="F:4 iron, 4 sulfur cluster binding"/>
    <property type="evidence" value="ECO:0007669"/>
    <property type="project" value="UniProtKB-KW"/>
</dbReference>
<dbReference type="InterPro" id="IPR017896">
    <property type="entry name" value="4Fe4S_Fe-S-bd"/>
</dbReference>